<dbReference type="EMBL" id="CAKJTI010000008">
    <property type="protein sequence ID" value="CAG9612817.1"/>
    <property type="molecule type" value="Genomic_DNA"/>
</dbReference>
<keyword evidence="2" id="KW-1185">Reference proteome</keyword>
<evidence type="ECO:0008006" key="3">
    <source>
        <dbReference type="Google" id="ProtNLM"/>
    </source>
</evidence>
<gene>
    <name evidence="1" type="ORF">BACCIP111899_01995</name>
</gene>
<evidence type="ECO:0000313" key="1">
    <source>
        <dbReference type="EMBL" id="CAG9612817.1"/>
    </source>
</evidence>
<comment type="caution">
    <text evidence="1">The sequence shown here is derived from an EMBL/GenBank/DDBJ whole genome shotgun (WGS) entry which is preliminary data.</text>
</comment>
<dbReference type="Proteomes" id="UP000789423">
    <property type="component" value="Unassembled WGS sequence"/>
</dbReference>
<evidence type="ECO:0000313" key="2">
    <source>
        <dbReference type="Proteomes" id="UP000789423"/>
    </source>
</evidence>
<sequence length="174" mass="18119">MGNNFNCPPAFPVDFPAPPPPAYGFIFTQVTQTLANGTNIITFPSSGPLNNTVNTTNGLLINVPGVYQIDYTVTFNIPFSVIPPDLVDFTGVLTSTTGSAQIPGSFSRVADSTVEAIPGTGGGGFTGRYAGILTGSVLFKATTGTIIGVDVIWDKLDLDSAQVQFASLRAVQVV</sequence>
<accession>A0ABN7ZV24</accession>
<name>A0ABN7ZV24_9BACI</name>
<protein>
    <recommendedName>
        <fullName evidence="3">BclA C-terminal domain-containing protein</fullName>
    </recommendedName>
</protein>
<reference evidence="1 2" key="1">
    <citation type="submission" date="2021-10" db="EMBL/GenBank/DDBJ databases">
        <authorList>
            <person name="Criscuolo A."/>
        </authorList>
    </citation>
    <scope>NUCLEOTIDE SEQUENCE [LARGE SCALE GENOMIC DNA]</scope>
    <source>
        <strain evidence="2">CIP 111899</strain>
    </source>
</reference>
<organism evidence="1 2">
    <name type="scientific">Bacillus rhizoplanae</name>
    <dbReference type="NCBI Taxonomy" id="2880966"/>
    <lineage>
        <taxon>Bacteria</taxon>
        <taxon>Bacillati</taxon>
        <taxon>Bacillota</taxon>
        <taxon>Bacilli</taxon>
        <taxon>Bacillales</taxon>
        <taxon>Bacillaceae</taxon>
        <taxon>Bacillus</taxon>
    </lineage>
</organism>
<proteinExistence type="predicted"/>
<dbReference type="RefSeq" id="WP_230574940.1">
    <property type="nucleotide sequence ID" value="NZ_CAKJTI010000008.1"/>
</dbReference>